<reference evidence="9 10" key="1">
    <citation type="submission" date="2019-06" db="EMBL/GenBank/DDBJ databases">
        <title>Discovery of a novel chromosome fission-fusion reversal in muntjac.</title>
        <authorList>
            <person name="Mudd A.B."/>
            <person name="Bredeson J.V."/>
            <person name="Baum R."/>
            <person name="Hockemeyer D."/>
            <person name="Rokhsar D.S."/>
        </authorList>
    </citation>
    <scope>NUCLEOTIDE SEQUENCE [LARGE SCALE GENOMIC DNA]</scope>
    <source>
        <strain evidence="9">UCam_UCB_Mr</strain>
        <tissue evidence="9">Fibroblast cell line</tissue>
    </source>
</reference>
<dbReference type="Proteomes" id="UP000326062">
    <property type="component" value="Chromosome 22"/>
</dbReference>
<evidence type="ECO:0000313" key="10">
    <source>
        <dbReference type="Proteomes" id="UP000326062"/>
    </source>
</evidence>
<gene>
    <name evidence="9" type="ORF">FD755_022408</name>
</gene>
<comment type="caution">
    <text evidence="9">The sequence shown here is derived from an EMBL/GenBank/DDBJ whole genome shotgun (WGS) entry which is preliminary data.</text>
</comment>
<comment type="similarity">
    <text evidence="5">Belongs to the SPATA31 family.</text>
</comment>
<evidence type="ECO:0000313" key="9">
    <source>
        <dbReference type="EMBL" id="KAB0354949.1"/>
    </source>
</evidence>
<feature type="transmembrane region" description="Helical" evidence="7">
    <location>
        <begin position="20"/>
        <end position="42"/>
    </location>
</feature>
<keyword evidence="3 7" id="KW-1133">Transmembrane helix</keyword>
<comment type="subcellular location">
    <subcellularLocation>
        <location evidence="1">Membrane</location>
        <topology evidence="1">Single-pass membrane protein</topology>
    </subcellularLocation>
</comment>
<feature type="region of interest" description="Disordered" evidence="6">
    <location>
        <begin position="115"/>
        <end position="144"/>
    </location>
</feature>
<dbReference type="Pfam" id="PF15371">
    <property type="entry name" value="DUF4599"/>
    <property type="match status" value="1"/>
</dbReference>
<proteinExistence type="inferred from homology"/>
<evidence type="ECO:0000259" key="8">
    <source>
        <dbReference type="Pfam" id="PF15371"/>
    </source>
</evidence>
<evidence type="ECO:0000256" key="4">
    <source>
        <dbReference type="ARBA" id="ARBA00023136"/>
    </source>
</evidence>
<dbReference type="AlphaFoldDB" id="A0A5N3W060"/>
<keyword evidence="10" id="KW-1185">Reference proteome</keyword>
<feature type="region of interest" description="Disordered" evidence="6">
    <location>
        <begin position="159"/>
        <end position="188"/>
    </location>
</feature>
<sequence length="188" mass="21036">MENLLFSPKSTFDTWLNSSYTAWTIEIILAFLCGLGLFFLFLPYHQNNPYFPPPRKYGNIRKHHMDLRRRSRGRKRSGALKVCRDCLEELEGTRNLVLLLQSHVGSLPDKSSFHQLSWQDPPGVGQKAAPAGAHQPSMEPLEEAISTISLAPLTQDPVPLASTLSAEPQDRSSLEKIPFGTVAKLPSR</sequence>
<dbReference type="PANTHER" id="PTHR21859">
    <property type="entry name" value="ACROSOME-SPECIFIC PROTEIN"/>
    <property type="match status" value="1"/>
</dbReference>
<dbReference type="EMBL" id="VCEB01000022">
    <property type="protein sequence ID" value="KAB0354949.1"/>
    <property type="molecule type" value="Genomic_DNA"/>
</dbReference>
<evidence type="ECO:0000256" key="6">
    <source>
        <dbReference type="SAM" id="MobiDB-lite"/>
    </source>
</evidence>
<evidence type="ECO:0000256" key="2">
    <source>
        <dbReference type="ARBA" id="ARBA00022692"/>
    </source>
</evidence>
<keyword evidence="4 7" id="KW-0472">Membrane</keyword>
<accession>A0A5N3W060</accession>
<evidence type="ECO:0000256" key="7">
    <source>
        <dbReference type="SAM" id="Phobius"/>
    </source>
</evidence>
<evidence type="ECO:0000256" key="5">
    <source>
        <dbReference type="ARBA" id="ARBA00035009"/>
    </source>
</evidence>
<evidence type="ECO:0000256" key="3">
    <source>
        <dbReference type="ARBA" id="ARBA00022989"/>
    </source>
</evidence>
<dbReference type="InterPro" id="IPR027970">
    <property type="entry name" value="SPATA31-like"/>
</dbReference>
<protein>
    <recommendedName>
        <fullName evidence="8">SPATA31-like domain-containing protein</fullName>
    </recommendedName>
</protein>
<dbReference type="GO" id="GO:0016020">
    <property type="term" value="C:membrane"/>
    <property type="evidence" value="ECO:0007669"/>
    <property type="project" value="UniProtKB-SubCell"/>
</dbReference>
<organism evidence="9 10">
    <name type="scientific">Muntiacus reevesi</name>
    <name type="common">Reeves' muntjac</name>
    <name type="synonym">Cervus reevesi</name>
    <dbReference type="NCBI Taxonomy" id="9886"/>
    <lineage>
        <taxon>Eukaryota</taxon>
        <taxon>Metazoa</taxon>
        <taxon>Chordata</taxon>
        <taxon>Craniata</taxon>
        <taxon>Vertebrata</taxon>
        <taxon>Euteleostomi</taxon>
        <taxon>Mammalia</taxon>
        <taxon>Eutheria</taxon>
        <taxon>Laurasiatheria</taxon>
        <taxon>Artiodactyla</taxon>
        <taxon>Ruminantia</taxon>
        <taxon>Pecora</taxon>
        <taxon>Cervidae</taxon>
        <taxon>Muntiacinae</taxon>
        <taxon>Muntiacus</taxon>
    </lineage>
</organism>
<name>A0A5N3W060_MUNRE</name>
<dbReference type="PANTHER" id="PTHR21859:SF56">
    <property type="entry name" value="SPATA31 DOMAIN-CONTAINING PROTEIN"/>
    <property type="match status" value="1"/>
</dbReference>
<feature type="domain" description="SPATA31-like" evidence="8">
    <location>
        <begin position="70"/>
        <end position="150"/>
    </location>
</feature>
<evidence type="ECO:0000256" key="1">
    <source>
        <dbReference type="ARBA" id="ARBA00004167"/>
    </source>
</evidence>
<keyword evidence="2 7" id="KW-0812">Transmembrane</keyword>